<sequence>MGNLKRKSWAILIRKKSNNKIFGYSFFSKKFTKNFLTVARQWSNDPLVNEIKWLERRIEKIKSTSWYSDSEFEIFITRIGSKHCPIKVNWGGFITTQNRRPEEYHAAALGLGFCVKS</sequence>
<gene>
    <name evidence="1" type="ORF">C9J27_06120</name>
</gene>
<accession>A0A2T3KLZ2</accession>
<comment type="caution">
    <text evidence="1">The sequence shown here is derived from an EMBL/GenBank/DDBJ whole genome shotgun (WGS) entry which is preliminary data.</text>
</comment>
<evidence type="ECO:0000313" key="2">
    <source>
        <dbReference type="Proteomes" id="UP000241426"/>
    </source>
</evidence>
<dbReference type="AlphaFoldDB" id="A0A2T3KLZ2"/>
<proteinExistence type="predicted"/>
<organism evidence="1 2">
    <name type="scientific">Photobacterium kishitanii</name>
    <dbReference type="NCBI Taxonomy" id="318456"/>
    <lineage>
        <taxon>Bacteria</taxon>
        <taxon>Pseudomonadati</taxon>
        <taxon>Pseudomonadota</taxon>
        <taxon>Gammaproteobacteria</taxon>
        <taxon>Vibrionales</taxon>
        <taxon>Vibrionaceae</taxon>
        <taxon>Photobacterium</taxon>
    </lineage>
</organism>
<evidence type="ECO:0000313" key="1">
    <source>
        <dbReference type="EMBL" id="PSV00715.1"/>
    </source>
</evidence>
<dbReference type="RefSeq" id="WP_107289345.1">
    <property type="nucleotide sequence ID" value="NZ_PYNF01000003.1"/>
</dbReference>
<dbReference type="Proteomes" id="UP000241426">
    <property type="component" value="Unassembled WGS sequence"/>
</dbReference>
<name>A0A2T3KLZ2_9GAMM</name>
<protein>
    <submittedName>
        <fullName evidence="1">Uncharacterized protein</fullName>
    </submittedName>
</protein>
<reference evidence="1 2" key="1">
    <citation type="submission" date="2018-01" db="EMBL/GenBank/DDBJ databases">
        <title>Whole genome sequencing of Histamine producing bacteria.</title>
        <authorList>
            <person name="Butler K."/>
        </authorList>
    </citation>
    <scope>NUCLEOTIDE SEQUENCE [LARGE SCALE GENOMIC DNA]</scope>
    <source>
        <strain evidence="1 2">FS-7.2</strain>
    </source>
</reference>
<dbReference type="EMBL" id="PYNF01000003">
    <property type="protein sequence ID" value="PSV00715.1"/>
    <property type="molecule type" value="Genomic_DNA"/>
</dbReference>